<dbReference type="VEuPathDB" id="FungiDB:BD410DRAFT_787485"/>
<dbReference type="AlphaFoldDB" id="A0A4Y7Q694"/>
<dbReference type="Gene3D" id="3.10.450.50">
    <property type="match status" value="1"/>
</dbReference>
<name>A0A4Y7Q694_9AGAM</name>
<dbReference type="SUPFAM" id="SSF54427">
    <property type="entry name" value="NTF2-like"/>
    <property type="match status" value="1"/>
</dbReference>
<dbReference type="STRING" id="50990.A0A4Y7Q694"/>
<organism evidence="1 2">
    <name type="scientific">Rickenella mellea</name>
    <dbReference type="NCBI Taxonomy" id="50990"/>
    <lineage>
        <taxon>Eukaryota</taxon>
        <taxon>Fungi</taxon>
        <taxon>Dikarya</taxon>
        <taxon>Basidiomycota</taxon>
        <taxon>Agaricomycotina</taxon>
        <taxon>Agaricomycetes</taxon>
        <taxon>Hymenochaetales</taxon>
        <taxon>Rickenellaceae</taxon>
        <taxon>Rickenella</taxon>
    </lineage>
</organism>
<dbReference type="Proteomes" id="UP000294933">
    <property type="component" value="Unassembled WGS sequence"/>
</dbReference>
<evidence type="ECO:0000313" key="1">
    <source>
        <dbReference type="EMBL" id="TDL23173.1"/>
    </source>
</evidence>
<gene>
    <name evidence="1" type="ORF">BD410DRAFT_787485</name>
</gene>
<dbReference type="GO" id="GO:0003746">
    <property type="term" value="F:translation elongation factor activity"/>
    <property type="evidence" value="ECO:0007669"/>
    <property type="project" value="UniProtKB-KW"/>
</dbReference>
<accession>A0A4Y7Q694</accession>
<dbReference type="EMBL" id="ML170171">
    <property type="protein sequence ID" value="TDL23173.1"/>
    <property type="molecule type" value="Genomic_DNA"/>
</dbReference>
<proteinExistence type="predicted"/>
<reference evidence="1 2" key="1">
    <citation type="submission" date="2018-06" db="EMBL/GenBank/DDBJ databases">
        <title>A transcriptomic atlas of mushroom development highlights an independent origin of complex multicellularity.</title>
        <authorList>
            <consortium name="DOE Joint Genome Institute"/>
            <person name="Krizsan K."/>
            <person name="Almasi E."/>
            <person name="Merenyi Z."/>
            <person name="Sahu N."/>
            <person name="Viragh M."/>
            <person name="Koszo T."/>
            <person name="Mondo S."/>
            <person name="Kiss B."/>
            <person name="Balint B."/>
            <person name="Kues U."/>
            <person name="Barry K."/>
            <person name="Hegedus J.C."/>
            <person name="Henrissat B."/>
            <person name="Johnson J."/>
            <person name="Lipzen A."/>
            <person name="Ohm R."/>
            <person name="Nagy I."/>
            <person name="Pangilinan J."/>
            <person name="Yan J."/>
            <person name="Xiong Y."/>
            <person name="Grigoriev I.V."/>
            <person name="Hibbett D.S."/>
            <person name="Nagy L.G."/>
        </authorList>
    </citation>
    <scope>NUCLEOTIDE SEQUENCE [LARGE SCALE GENOMIC DNA]</scope>
    <source>
        <strain evidence="1 2">SZMC22713</strain>
    </source>
</reference>
<sequence>MTTTRAPVSRQELQSAAQAFCNAFAAKQPLDRLLDYFSSSEIPFAYEHGLPILPFTGSKYEGTDGIRKYFETIASLLSYENMSFSDYIVDAEVLKVSVRGQARFTWSSTSTSWQETFTYSLRFDQNLKVVTYEVWADPLAAYLASKGEAP</sequence>
<dbReference type="InterPro" id="IPR032710">
    <property type="entry name" value="NTF2-like_dom_sf"/>
</dbReference>
<protein>
    <submittedName>
        <fullName evidence="1">Transcription elongation factor S-II</fullName>
    </submittedName>
</protein>
<evidence type="ECO:0000313" key="2">
    <source>
        <dbReference type="Proteomes" id="UP000294933"/>
    </source>
</evidence>
<keyword evidence="1" id="KW-0648">Protein biosynthesis</keyword>
<keyword evidence="1" id="KW-0251">Elongation factor</keyword>
<keyword evidence="2" id="KW-1185">Reference proteome</keyword>
<dbReference type="OrthoDB" id="3352776at2759"/>